<keyword evidence="5 7" id="KW-1133">Transmembrane helix</keyword>
<evidence type="ECO:0000256" key="7">
    <source>
        <dbReference type="SAM" id="Phobius"/>
    </source>
</evidence>
<evidence type="ECO:0000256" key="1">
    <source>
        <dbReference type="ARBA" id="ARBA00004211"/>
    </source>
</evidence>
<dbReference type="Gene3D" id="1.20.5.110">
    <property type="match status" value="1"/>
</dbReference>
<feature type="domain" description="T-SNARE coiled-coil homology" evidence="8">
    <location>
        <begin position="143"/>
        <end position="205"/>
    </location>
</feature>
<comment type="similarity">
    <text evidence="2">Belongs to the syntaxin family.</text>
</comment>
<evidence type="ECO:0000256" key="4">
    <source>
        <dbReference type="ARBA" id="ARBA00022692"/>
    </source>
</evidence>
<evidence type="ECO:0000313" key="9">
    <source>
        <dbReference type="EMBL" id="CAE0542256.1"/>
    </source>
</evidence>
<dbReference type="InterPro" id="IPR006011">
    <property type="entry name" value="Syntaxin_N"/>
</dbReference>
<dbReference type="GO" id="GO:0012505">
    <property type="term" value="C:endomembrane system"/>
    <property type="evidence" value="ECO:0007669"/>
    <property type="project" value="TreeGrafter"/>
</dbReference>
<dbReference type="GO" id="GO:0005886">
    <property type="term" value="C:plasma membrane"/>
    <property type="evidence" value="ECO:0007669"/>
    <property type="project" value="TreeGrafter"/>
</dbReference>
<comment type="subcellular location">
    <subcellularLocation>
        <location evidence="1">Membrane</location>
        <topology evidence="1">Single-pass type IV membrane protein</topology>
    </subcellularLocation>
</comment>
<keyword evidence="4 7" id="KW-0812">Transmembrane</keyword>
<dbReference type="InterPro" id="IPR045242">
    <property type="entry name" value="Syntaxin"/>
</dbReference>
<dbReference type="InterPro" id="IPR006012">
    <property type="entry name" value="Syntaxin/epimorphin_CS"/>
</dbReference>
<dbReference type="InterPro" id="IPR010989">
    <property type="entry name" value="SNARE"/>
</dbReference>
<dbReference type="Pfam" id="PF00804">
    <property type="entry name" value="Syntaxin"/>
    <property type="match status" value="1"/>
</dbReference>
<evidence type="ECO:0000259" key="8">
    <source>
        <dbReference type="PROSITE" id="PS50192"/>
    </source>
</evidence>
<dbReference type="CDD" id="cd15848">
    <property type="entry name" value="SNARE_syntaxin1-like"/>
    <property type="match status" value="1"/>
</dbReference>
<evidence type="ECO:0000256" key="5">
    <source>
        <dbReference type="ARBA" id="ARBA00022989"/>
    </source>
</evidence>
<organism evidence="9">
    <name type="scientific">Strombidinopsis acuminata</name>
    <dbReference type="NCBI Taxonomy" id="141414"/>
    <lineage>
        <taxon>Eukaryota</taxon>
        <taxon>Sar</taxon>
        <taxon>Alveolata</taxon>
        <taxon>Ciliophora</taxon>
        <taxon>Intramacronucleata</taxon>
        <taxon>Spirotrichea</taxon>
        <taxon>Choreotrichia</taxon>
        <taxon>Choreotrichida</taxon>
        <taxon>Strombidinopsidae</taxon>
        <taxon>Strombidinopsis</taxon>
    </lineage>
</organism>
<gene>
    <name evidence="9" type="ORF">SACU0126_LOCUS9716</name>
</gene>
<dbReference type="GO" id="GO:0048278">
    <property type="term" value="P:vesicle docking"/>
    <property type="evidence" value="ECO:0007669"/>
    <property type="project" value="TreeGrafter"/>
</dbReference>
<accession>A0A7S3W9G5</accession>
<dbReference type="GO" id="GO:0000149">
    <property type="term" value="F:SNARE binding"/>
    <property type="evidence" value="ECO:0007669"/>
    <property type="project" value="TreeGrafter"/>
</dbReference>
<dbReference type="SMART" id="SM00397">
    <property type="entry name" value="t_SNARE"/>
    <property type="match status" value="1"/>
</dbReference>
<dbReference type="GO" id="GO:0006906">
    <property type="term" value="P:vesicle fusion"/>
    <property type="evidence" value="ECO:0007669"/>
    <property type="project" value="TreeGrafter"/>
</dbReference>
<reference evidence="9" key="1">
    <citation type="submission" date="2021-01" db="EMBL/GenBank/DDBJ databases">
        <authorList>
            <person name="Corre E."/>
            <person name="Pelletier E."/>
            <person name="Niang G."/>
            <person name="Scheremetjew M."/>
            <person name="Finn R."/>
            <person name="Kale V."/>
            <person name="Holt S."/>
            <person name="Cochrane G."/>
            <person name="Meng A."/>
            <person name="Brown T."/>
            <person name="Cohen L."/>
        </authorList>
    </citation>
    <scope>NUCLEOTIDE SEQUENCE</scope>
    <source>
        <strain evidence="9">SPMC142</strain>
    </source>
</reference>
<dbReference type="SUPFAM" id="SSF47661">
    <property type="entry name" value="t-snare proteins"/>
    <property type="match status" value="1"/>
</dbReference>
<evidence type="ECO:0000256" key="3">
    <source>
        <dbReference type="ARBA" id="ARBA00022448"/>
    </source>
</evidence>
<name>A0A7S3W9G5_9SPIT</name>
<dbReference type="PROSITE" id="PS00914">
    <property type="entry name" value="SYNTAXIN"/>
    <property type="match status" value="1"/>
</dbReference>
<dbReference type="GO" id="GO:0005484">
    <property type="term" value="F:SNAP receptor activity"/>
    <property type="evidence" value="ECO:0007669"/>
    <property type="project" value="InterPro"/>
</dbReference>
<sequence>MGEVLEESLLATTVDREKAASERLQHLVQETNERIGAVKMDLDVLIARSDEEEKKHPNSAEGKIRRNMQQAMAKKHQQLLLDFQQAQIDYKKALQRRQQREMEILMPEASARERNEMIEAGETPSLVVAKKMAGTHATLLDEVQRIHEKHQDILALERSIADLAQMFQEMAVLVESQGEMLDAIEVHVHNTVGYTAKAEKELVTARKAQHSAQKWTCCLTVFVTIVVIVILGPVLLK</sequence>
<dbReference type="GO" id="GO:0006887">
    <property type="term" value="P:exocytosis"/>
    <property type="evidence" value="ECO:0007669"/>
    <property type="project" value="TreeGrafter"/>
</dbReference>
<dbReference type="Pfam" id="PF05739">
    <property type="entry name" value="SNARE"/>
    <property type="match status" value="1"/>
</dbReference>
<keyword evidence="3" id="KW-0813">Transport</keyword>
<dbReference type="PANTHER" id="PTHR19957">
    <property type="entry name" value="SYNTAXIN"/>
    <property type="match status" value="1"/>
</dbReference>
<proteinExistence type="inferred from homology"/>
<keyword evidence="6 7" id="KW-0472">Membrane</keyword>
<protein>
    <recommendedName>
        <fullName evidence="8">t-SNARE coiled-coil homology domain-containing protein</fullName>
    </recommendedName>
</protein>
<dbReference type="EMBL" id="HBIQ01029443">
    <property type="protein sequence ID" value="CAE0542256.1"/>
    <property type="molecule type" value="Transcribed_RNA"/>
</dbReference>
<dbReference type="FunFam" id="1.20.5.110:FF:000008">
    <property type="entry name" value="Syntaxin 132"/>
    <property type="match status" value="1"/>
</dbReference>
<dbReference type="Gene3D" id="1.20.58.70">
    <property type="match status" value="1"/>
</dbReference>
<dbReference type="PANTHER" id="PTHR19957:SF307">
    <property type="entry name" value="PROTEIN SSO1-RELATED"/>
    <property type="match status" value="1"/>
</dbReference>
<feature type="transmembrane region" description="Helical" evidence="7">
    <location>
        <begin position="215"/>
        <end position="236"/>
    </location>
</feature>
<dbReference type="AlphaFoldDB" id="A0A7S3W9G5"/>
<dbReference type="GO" id="GO:0006886">
    <property type="term" value="P:intracellular protein transport"/>
    <property type="evidence" value="ECO:0007669"/>
    <property type="project" value="InterPro"/>
</dbReference>
<evidence type="ECO:0000256" key="2">
    <source>
        <dbReference type="ARBA" id="ARBA00009063"/>
    </source>
</evidence>
<dbReference type="GO" id="GO:0031201">
    <property type="term" value="C:SNARE complex"/>
    <property type="evidence" value="ECO:0007669"/>
    <property type="project" value="TreeGrafter"/>
</dbReference>
<dbReference type="InterPro" id="IPR000727">
    <property type="entry name" value="T_SNARE_dom"/>
</dbReference>
<evidence type="ECO:0000256" key="6">
    <source>
        <dbReference type="ARBA" id="ARBA00023136"/>
    </source>
</evidence>
<dbReference type="PROSITE" id="PS50192">
    <property type="entry name" value="T_SNARE"/>
    <property type="match status" value="1"/>
</dbReference>